<dbReference type="Gene3D" id="3.20.20.10">
    <property type="entry name" value="Alanine racemase"/>
    <property type="match status" value="1"/>
</dbReference>
<feature type="non-terminal residue" evidence="2">
    <location>
        <position position="141"/>
    </location>
</feature>
<evidence type="ECO:0000313" key="2">
    <source>
        <dbReference type="EMBL" id="MST31339.1"/>
    </source>
</evidence>
<proteinExistence type="predicted"/>
<dbReference type="InterPro" id="IPR001608">
    <property type="entry name" value="Ala_racemase_N"/>
</dbReference>
<gene>
    <name evidence="2" type="ORF">GHK86_01155</name>
</gene>
<organism evidence="2 3">
    <name type="scientific">Acidiferrimicrobium australe</name>
    <dbReference type="NCBI Taxonomy" id="2664430"/>
    <lineage>
        <taxon>Bacteria</taxon>
        <taxon>Bacillati</taxon>
        <taxon>Actinomycetota</taxon>
        <taxon>Acidimicrobiia</taxon>
        <taxon>Acidimicrobiales</taxon>
        <taxon>Acidimicrobiaceae</taxon>
        <taxon>Acidiferrimicrobium</taxon>
    </lineage>
</organism>
<evidence type="ECO:0000313" key="3">
    <source>
        <dbReference type="Proteomes" id="UP000437736"/>
    </source>
</evidence>
<feature type="domain" description="Alanine racemase N-terminal" evidence="1">
    <location>
        <begin position="14"/>
        <end position="139"/>
    </location>
</feature>
<name>A0ABW9QNR8_9ACTN</name>
<evidence type="ECO:0000259" key="1">
    <source>
        <dbReference type="Pfam" id="PF01168"/>
    </source>
</evidence>
<comment type="caution">
    <text evidence="2">The sequence shown here is derived from an EMBL/GenBank/DDBJ whole genome shotgun (WGS) entry which is preliminary data.</text>
</comment>
<sequence>MELDALTTPALVLDADVVEANLAAMSAALPGSRLRPHVKAHKCTELARMQAAAGHPGFTCATVREAEGMARAGLGGDLLIANELFAADRVGDLVAAGHRVTLAVDSPETVRAARDGGVREVLVDVDVGLRRCGVRAEQAGW</sequence>
<dbReference type="InterPro" id="IPR029066">
    <property type="entry name" value="PLP-binding_barrel"/>
</dbReference>
<dbReference type="PANTHER" id="PTHR28004:SF2">
    <property type="entry name" value="D-SERINE DEHYDRATASE"/>
    <property type="match status" value="1"/>
</dbReference>
<dbReference type="Proteomes" id="UP000437736">
    <property type="component" value="Unassembled WGS sequence"/>
</dbReference>
<accession>A0ABW9QNR8</accession>
<reference evidence="2 3" key="1">
    <citation type="submission" date="2019-11" db="EMBL/GenBank/DDBJ databases">
        <title>Acidiferrimicrobium australis gen. nov., sp. nov., an acidophilic and obligately heterotrophic, member of the Actinobacteria that catalyses dissimilatory oxido- reduction of iron isolated from metal-rich acidic water in Chile.</title>
        <authorList>
            <person name="Gonzalez D."/>
            <person name="Huber K."/>
            <person name="Hedrich S."/>
            <person name="Rojas-Villalobos C."/>
            <person name="Quatrini R."/>
            <person name="Dinamarca M.A."/>
            <person name="Schwarz A."/>
            <person name="Canales C."/>
            <person name="Nancucheo I."/>
        </authorList>
    </citation>
    <scope>NUCLEOTIDE SEQUENCE [LARGE SCALE GENOMIC DNA]</scope>
    <source>
        <strain evidence="2 3">USS-CCA1</strain>
    </source>
</reference>
<dbReference type="EMBL" id="WJHE01000040">
    <property type="protein sequence ID" value="MST31339.1"/>
    <property type="molecule type" value="Genomic_DNA"/>
</dbReference>
<dbReference type="SUPFAM" id="SSF51419">
    <property type="entry name" value="PLP-binding barrel"/>
    <property type="match status" value="1"/>
</dbReference>
<dbReference type="Pfam" id="PF01168">
    <property type="entry name" value="Ala_racemase_N"/>
    <property type="match status" value="1"/>
</dbReference>
<dbReference type="PANTHER" id="PTHR28004">
    <property type="entry name" value="ZGC:162816-RELATED"/>
    <property type="match status" value="1"/>
</dbReference>
<protein>
    <submittedName>
        <fullName evidence="2">Metal-activated pyridoxal enzyme</fullName>
    </submittedName>
</protein>
<dbReference type="InterPro" id="IPR051466">
    <property type="entry name" value="D-amino_acid_metab_enzyme"/>
</dbReference>
<keyword evidence="3" id="KW-1185">Reference proteome</keyword>